<evidence type="ECO:0000256" key="2">
    <source>
        <dbReference type="ARBA" id="ARBA00023004"/>
    </source>
</evidence>
<reference evidence="4 5" key="1">
    <citation type="submission" date="2011-07" db="EMBL/GenBank/DDBJ databases">
        <authorList>
            <person name="Coyne R."/>
            <person name="Brami D."/>
            <person name="Johnson J."/>
            <person name="Hostetler J."/>
            <person name="Hannick L."/>
            <person name="Clark T."/>
            <person name="Cassidy-Hanley D."/>
            <person name="Inman J."/>
        </authorList>
    </citation>
    <scope>NUCLEOTIDE SEQUENCE [LARGE SCALE GENOMIC DNA]</scope>
    <source>
        <strain evidence="4 5">G5</strain>
    </source>
</reference>
<dbReference type="RefSeq" id="XP_004039961.1">
    <property type="nucleotide sequence ID" value="XM_004039913.1"/>
</dbReference>
<gene>
    <name evidence="4" type="ORF">IMG5_004600</name>
</gene>
<evidence type="ECO:0000313" key="4">
    <source>
        <dbReference type="EMBL" id="EGR34657.1"/>
    </source>
</evidence>
<dbReference type="GO" id="GO:0005634">
    <property type="term" value="C:nucleus"/>
    <property type="evidence" value="ECO:0007669"/>
    <property type="project" value="TreeGrafter"/>
</dbReference>
<proteinExistence type="predicted"/>
<keyword evidence="2" id="KW-0408">Iron</keyword>
<dbReference type="PANTHER" id="PTHR10694:SF33">
    <property type="entry name" value="LYSINE-SPECIFIC DEMETHYLASE 5"/>
    <property type="match status" value="1"/>
</dbReference>
<dbReference type="GO" id="GO:0046872">
    <property type="term" value="F:metal ion binding"/>
    <property type="evidence" value="ECO:0007669"/>
    <property type="project" value="UniProtKB-KW"/>
</dbReference>
<dbReference type="GO" id="GO:0141052">
    <property type="term" value="F:histone H3 demethylase activity"/>
    <property type="evidence" value="ECO:0007669"/>
    <property type="project" value="UniProtKB-ARBA"/>
</dbReference>
<evidence type="ECO:0000313" key="5">
    <source>
        <dbReference type="Proteomes" id="UP000008983"/>
    </source>
</evidence>
<dbReference type="Proteomes" id="UP000008983">
    <property type="component" value="Unassembled WGS sequence"/>
</dbReference>
<organism evidence="4 5">
    <name type="scientific">Ichthyophthirius multifiliis</name>
    <name type="common">White spot disease agent</name>
    <name type="synonym">Ich</name>
    <dbReference type="NCBI Taxonomy" id="5932"/>
    <lineage>
        <taxon>Eukaryota</taxon>
        <taxon>Sar</taxon>
        <taxon>Alveolata</taxon>
        <taxon>Ciliophora</taxon>
        <taxon>Intramacronucleata</taxon>
        <taxon>Oligohymenophorea</taxon>
        <taxon>Hymenostomatida</taxon>
        <taxon>Ophryoglenina</taxon>
        <taxon>Ichthyophthirius</taxon>
    </lineage>
</organism>
<dbReference type="GO" id="GO:0010468">
    <property type="term" value="P:regulation of gene expression"/>
    <property type="evidence" value="ECO:0007669"/>
    <property type="project" value="TreeGrafter"/>
</dbReference>
<dbReference type="OrthoDB" id="9547406at2759"/>
<dbReference type="InParanoid" id="G0QJE5"/>
<keyword evidence="5" id="KW-1185">Reference proteome</keyword>
<accession>G0QJE5</accession>
<dbReference type="GeneID" id="14910857"/>
<evidence type="ECO:0000256" key="1">
    <source>
        <dbReference type="ARBA" id="ARBA00022723"/>
    </source>
</evidence>
<dbReference type="Pfam" id="PF02373">
    <property type="entry name" value="JmjC"/>
    <property type="match status" value="1"/>
</dbReference>
<dbReference type="InterPro" id="IPR003347">
    <property type="entry name" value="JmjC_dom"/>
</dbReference>
<dbReference type="AlphaFoldDB" id="G0QJE5"/>
<evidence type="ECO:0000259" key="3">
    <source>
        <dbReference type="PROSITE" id="PS51184"/>
    </source>
</evidence>
<dbReference type="PANTHER" id="PTHR10694">
    <property type="entry name" value="LYSINE-SPECIFIC DEMETHYLASE"/>
    <property type="match status" value="1"/>
</dbReference>
<dbReference type="STRING" id="857967.G0QJE5"/>
<dbReference type="EMBL" id="GL983061">
    <property type="protein sequence ID" value="EGR34657.1"/>
    <property type="molecule type" value="Genomic_DNA"/>
</dbReference>
<name>G0QJE5_ICHMU</name>
<dbReference type="PROSITE" id="PS51184">
    <property type="entry name" value="JMJC"/>
    <property type="match status" value="1"/>
</dbReference>
<sequence length="212" mass="25476">MLSPALAVEKGIPVYRTEQNNGEFIFTFPKAYHAGFSHGFNCGEAVNLVTFEWIKYFWEAANYYKSIKHPKKNFYKSVSFPIEWLLIQAVYTLDISFYDEQYIKKLKNEFENILKNESQKLKAIYDRYGKNNLNIYHFQNKQEKYDKHVCYKCGYYTYLSYLFCNTCIKKCCISHLKPCQCFQKPQLYIRFTEEDQIEQKNIIDKYIKKKSK</sequence>
<protein>
    <submittedName>
        <fullName evidence="4">JmjC domain protein</fullName>
    </submittedName>
</protein>
<dbReference type="SUPFAM" id="SSF51197">
    <property type="entry name" value="Clavaminate synthase-like"/>
    <property type="match status" value="1"/>
</dbReference>
<dbReference type="GO" id="GO:0000785">
    <property type="term" value="C:chromatin"/>
    <property type="evidence" value="ECO:0007669"/>
    <property type="project" value="TreeGrafter"/>
</dbReference>
<feature type="domain" description="JmjC" evidence="3">
    <location>
        <begin position="1"/>
        <end position="65"/>
    </location>
</feature>
<dbReference type="eggNOG" id="KOG1246">
    <property type="taxonomic scope" value="Eukaryota"/>
</dbReference>
<keyword evidence="1" id="KW-0479">Metal-binding</keyword>
<dbReference type="Gene3D" id="2.60.120.650">
    <property type="entry name" value="Cupin"/>
    <property type="match status" value="1"/>
</dbReference>